<keyword evidence="3" id="KW-1185">Reference proteome</keyword>
<reference evidence="2 3" key="1">
    <citation type="submission" date="2019-10" db="EMBL/GenBank/DDBJ databases">
        <title>Georgenia wutianyii sp. nov. and Georgenia yuyongxinii sp. nov. isolated from plateau pika (Ochotona curzoniae) in the Qinghai-Tibet plateau of China.</title>
        <authorList>
            <person name="Tian Z."/>
        </authorList>
    </citation>
    <scope>NUCLEOTIDE SEQUENCE [LARGE SCALE GENOMIC DNA]</scope>
    <source>
        <strain evidence="2 3">JCM 15130</strain>
    </source>
</reference>
<sequence>MGAHFVGGGRLPGALVLAMLAVLVYLASAVLARWRLSPPGVLVALSAGQVALHHALAATEAASACTVPGNAHVGHHGATPGALAMSCDAVAAHAEHGVSVAMFGAHVVATLLSAAVLLLGERALWALLERVFLLFAVPGRRPAQLPPRRRARAWRRVQVPRRLSAGIDVAPRRGPPRGAPAF</sequence>
<keyword evidence="1" id="KW-1133">Transmembrane helix</keyword>
<gene>
    <name evidence="2" type="ORF">GB882_13050</name>
</gene>
<organism evidence="2 3">
    <name type="scientific">Georgenia ruanii</name>
    <dbReference type="NCBI Taxonomy" id="348442"/>
    <lineage>
        <taxon>Bacteria</taxon>
        <taxon>Bacillati</taxon>
        <taxon>Actinomycetota</taxon>
        <taxon>Actinomycetes</taxon>
        <taxon>Micrococcales</taxon>
        <taxon>Bogoriellaceae</taxon>
        <taxon>Georgenia</taxon>
    </lineage>
</organism>
<dbReference type="Proteomes" id="UP000429644">
    <property type="component" value="Unassembled WGS sequence"/>
</dbReference>
<keyword evidence="1" id="KW-0472">Membrane</keyword>
<proteinExistence type="predicted"/>
<dbReference type="AlphaFoldDB" id="A0A7J9UY92"/>
<evidence type="ECO:0000313" key="2">
    <source>
        <dbReference type="EMBL" id="MPV89599.1"/>
    </source>
</evidence>
<accession>A0A7J9UY92</accession>
<evidence type="ECO:0000313" key="3">
    <source>
        <dbReference type="Proteomes" id="UP000429644"/>
    </source>
</evidence>
<dbReference type="EMBL" id="WHPD01002814">
    <property type="protein sequence ID" value="MPV89599.1"/>
    <property type="molecule type" value="Genomic_DNA"/>
</dbReference>
<comment type="caution">
    <text evidence="2">The sequence shown here is derived from an EMBL/GenBank/DDBJ whole genome shotgun (WGS) entry which is preliminary data.</text>
</comment>
<keyword evidence="1" id="KW-0812">Transmembrane</keyword>
<feature type="transmembrane region" description="Helical" evidence="1">
    <location>
        <begin position="100"/>
        <end position="120"/>
    </location>
</feature>
<name>A0A7J9UY92_9MICO</name>
<evidence type="ECO:0000256" key="1">
    <source>
        <dbReference type="SAM" id="Phobius"/>
    </source>
</evidence>
<protein>
    <submittedName>
        <fullName evidence="2">Uncharacterized protein</fullName>
    </submittedName>
</protein>
<feature type="transmembrane region" description="Helical" evidence="1">
    <location>
        <begin position="12"/>
        <end position="32"/>
    </location>
</feature>